<dbReference type="GO" id="GO:0019867">
    <property type="term" value="C:outer membrane"/>
    <property type="evidence" value="ECO:0007669"/>
    <property type="project" value="InterPro"/>
</dbReference>
<evidence type="ECO:0000256" key="2">
    <source>
        <dbReference type="ARBA" id="ARBA00023136"/>
    </source>
</evidence>
<dbReference type="Proteomes" id="UP000698963">
    <property type="component" value="Unassembled WGS sequence"/>
</dbReference>
<organism evidence="4 5">
    <name type="scientific">Mailhella massiliensis</name>
    <dbReference type="NCBI Taxonomy" id="1903261"/>
    <lineage>
        <taxon>Bacteria</taxon>
        <taxon>Pseudomonadati</taxon>
        <taxon>Thermodesulfobacteriota</taxon>
        <taxon>Desulfovibrionia</taxon>
        <taxon>Desulfovibrionales</taxon>
        <taxon>Desulfovibrionaceae</taxon>
        <taxon>Mailhella</taxon>
    </lineage>
</organism>
<dbReference type="RefSeq" id="WP_304123459.1">
    <property type="nucleotide sequence ID" value="NZ_DYZA01000215.1"/>
</dbReference>
<keyword evidence="2" id="KW-0472">Membrane</keyword>
<sequence length="628" mass="69176">MSRNIRQILFLLGAWLLLCPLSGCGLIQHASTRQEEAEPLFESDPVRYDVDIRIEGDAVPELRSSMEKHSQLVQLKDQPPDGTLGLMRRARADEKTAVKLLQSLGYFDGTASAHVSEAESPEARARVTLSLLPGPRYHLGRTELSYQPSPAPLPPFPGITPPPPPKQLSGLGGDQPAVADKVLDAVEDVPDALHRSGYPEAAVASTRYTLNKSEKTLNADVVVDPGPAAVMGRADIRGTKKVEPEYLARLITWRKGEPWDERRLQAYRRELQKLGLFRFVEVKPAPSSQGTALEGESCLELPVLVNVRETSFRTVSASARYATDTGMGLMGEWQHRNLFGAGEKLTLKAPFAQDKRGVQADFEKPAFGRPDQKFLAGTSYLREDTDAYDTTALNAYAGVERKISPSWWASVKLFGEEGSVTRTSQDEYRYASLIFTLRRDTRNNMMNPVRGTYLQWEAAPTTGYYNGNFSGVSTQVTASGYYAPFGDDALVLAARTSAGSFLGVSMGNIPPSLRFYCGGGGSVRGYSYQAIGPKDSDGEPRGGRSFHEVNLEARFRVTETIGIVPFLDGGMVYEREMPDLFRDFQWGAGIGLRYYTPIGPVRLDIAVPLDKKSDDRGYQIYISIGQSF</sequence>
<dbReference type="Pfam" id="PF01103">
    <property type="entry name" value="Omp85"/>
    <property type="match status" value="1"/>
</dbReference>
<dbReference type="Gene3D" id="3.10.20.310">
    <property type="entry name" value="membrane protein fhac"/>
    <property type="match status" value="1"/>
</dbReference>
<evidence type="ECO:0000259" key="3">
    <source>
        <dbReference type="Pfam" id="PF01103"/>
    </source>
</evidence>
<dbReference type="InterPro" id="IPR000184">
    <property type="entry name" value="Bac_surfAg_D15"/>
</dbReference>
<name>A0A921AY79_9BACT</name>
<feature type="domain" description="Bacterial surface antigen (D15)" evidence="3">
    <location>
        <begin position="337"/>
        <end position="628"/>
    </location>
</feature>
<dbReference type="PANTHER" id="PTHR12815">
    <property type="entry name" value="SORTING AND ASSEMBLY MACHINERY SAMM50 PROTEIN FAMILY MEMBER"/>
    <property type="match status" value="1"/>
</dbReference>
<protein>
    <submittedName>
        <fullName evidence="4">Autotransporter assembly complex protein TamA</fullName>
    </submittedName>
</protein>
<evidence type="ECO:0000313" key="4">
    <source>
        <dbReference type="EMBL" id="HJD98069.1"/>
    </source>
</evidence>
<gene>
    <name evidence="4" type="ORF">K8W16_10545</name>
</gene>
<comment type="caution">
    <text evidence="4">The sequence shown here is derived from an EMBL/GenBank/DDBJ whole genome shotgun (WGS) entry which is preliminary data.</text>
</comment>
<comment type="subcellular location">
    <subcellularLocation>
        <location evidence="1">Membrane</location>
    </subcellularLocation>
</comment>
<dbReference type="InterPro" id="IPR039910">
    <property type="entry name" value="D15-like"/>
</dbReference>
<dbReference type="AlphaFoldDB" id="A0A921AY79"/>
<accession>A0A921AY79</accession>
<dbReference type="Gene3D" id="2.40.160.50">
    <property type="entry name" value="membrane protein fhac: a member of the omp85/tpsb transporter family"/>
    <property type="match status" value="1"/>
</dbReference>
<dbReference type="PANTHER" id="PTHR12815:SF42">
    <property type="entry name" value="BACTERIAL SURFACE ANTIGEN (D15) DOMAIN-CONTAINING PROTEIN"/>
    <property type="match status" value="1"/>
</dbReference>
<reference evidence="4" key="2">
    <citation type="submission" date="2021-09" db="EMBL/GenBank/DDBJ databases">
        <authorList>
            <person name="Gilroy R."/>
        </authorList>
    </citation>
    <scope>NUCLEOTIDE SEQUENCE</scope>
    <source>
        <strain evidence="4">ChiGjej2B2-19336</strain>
    </source>
</reference>
<evidence type="ECO:0000313" key="5">
    <source>
        <dbReference type="Proteomes" id="UP000698963"/>
    </source>
</evidence>
<evidence type="ECO:0000256" key="1">
    <source>
        <dbReference type="ARBA" id="ARBA00004370"/>
    </source>
</evidence>
<dbReference type="EMBL" id="DYZA01000215">
    <property type="protein sequence ID" value="HJD98069.1"/>
    <property type="molecule type" value="Genomic_DNA"/>
</dbReference>
<reference evidence="4" key="1">
    <citation type="journal article" date="2021" name="PeerJ">
        <title>Extensive microbial diversity within the chicken gut microbiome revealed by metagenomics and culture.</title>
        <authorList>
            <person name="Gilroy R."/>
            <person name="Ravi A."/>
            <person name="Getino M."/>
            <person name="Pursley I."/>
            <person name="Horton D.L."/>
            <person name="Alikhan N.F."/>
            <person name="Baker D."/>
            <person name="Gharbi K."/>
            <person name="Hall N."/>
            <person name="Watson M."/>
            <person name="Adriaenssens E.M."/>
            <person name="Foster-Nyarko E."/>
            <person name="Jarju S."/>
            <person name="Secka A."/>
            <person name="Antonio M."/>
            <person name="Oren A."/>
            <person name="Chaudhuri R.R."/>
            <person name="La Ragione R."/>
            <person name="Hildebrand F."/>
            <person name="Pallen M.J."/>
        </authorList>
    </citation>
    <scope>NUCLEOTIDE SEQUENCE</scope>
    <source>
        <strain evidence="4">ChiGjej2B2-19336</strain>
    </source>
</reference>
<proteinExistence type="predicted"/>